<dbReference type="InterPro" id="IPR002656">
    <property type="entry name" value="Acyl_transf_3_dom"/>
</dbReference>
<evidence type="ECO:0000256" key="1">
    <source>
        <dbReference type="SAM" id="Phobius"/>
    </source>
</evidence>
<dbReference type="Proteomes" id="UP000813444">
    <property type="component" value="Unassembled WGS sequence"/>
</dbReference>
<dbReference type="PANTHER" id="PTHR23028">
    <property type="entry name" value="ACETYLTRANSFERASE"/>
    <property type="match status" value="1"/>
</dbReference>
<feature type="transmembrane region" description="Helical" evidence="1">
    <location>
        <begin position="179"/>
        <end position="198"/>
    </location>
</feature>
<protein>
    <submittedName>
        <fullName evidence="3">Acyltransferase 3</fullName>
    </submittedName>
</protein>
<feature type="domain" description="Acyltransferase 3" evidence="2">
    <location>
        <begin position="6"/>
        <end position="362"/>
    </location>
</feature>
<keyword evidence="1" id="KW-1133">Transmembrane helix</keyword>
<reference evidence="3" key="1">
    <citation type="journal article" date="2021" name="Nat. Commun.">
        <title>Genetic determinants of endophytism in the Arabidopsis root mycobiome.</title>
        <authorList>
            <person name="Mesny F."/>
            <person name="Miyauchi S."/>
            <person name="Thiergart T."/>
            <person name="Pickel B."/>
            <person name="Atanasova L."/>
            <person name="Karlsson M."/>
            <person name="Huettel B."/>
            <person name="Barry K.W."/>
            <person name="Haridas S."/>
            <person name="Chen C."/>
            <person name="Bauer D."/>
            <person name="Andreopoulos W."/>
            <person name="Pangilinan J."/>
            <person name="LaButti K."/>
            <person name="Riley R."/>
            <person name="Lipzen A."/>
            <person name="Clum A."/>
            <person name="Drula E."/>
            <person name="Henrissat B."/>
            <person name="Kohler A."/>
            <person name="Grigoriev I.V."/>
            <person name="Martin F.M."/>
            <person name="Hacquard S."/>
        </authorList>
    </citation>
    <scope>NUCLEOTIDE SEQUENCE</scope>
    <source>
        <strain evidence="3">MPI-CAGE-CH-0235</strain>
    </source>
</reference>
<sequence>MNRATWLDGLRGIAAAIVATDHYFMGSVLDAGFRSFWSEPPEENRMLIQLPPIRLLFTAHAMVCLFLVISGYAISVNLLRMRHANTAEFLRRVSSAATRRVLRIYLPVFFMAVISQILFFCNLYQWDFGDDVVWGRKPWTAPWFHVEFVFRYMLDNFNILTFQNNGGLNGQLWTMPMEFRGSCIIYLVIVALAFWRPLPRRVALAALIMYWFYFGVWDVMGFLAGLLLAEIHVASESALSESLAPYRGSKAPSIDWATIYTCLCFVFGIWLVCLDDEGVLSPGYQFLEIAESSRWDHSRDIIGRIWKTVGSILLVYAISKSAHLQRPFNSAPVQYLGKISFSLYLVHQSIYHLIRDPIRNALFYMAAREAYSVASASNRPVASAFAWITCYFILSPINIYAAHLYTKHIDERCIQLAKMFDKWVSS</sequence>
<keyword evidence="3" id="KW-0012">Acyltransferase</keyword>
<dbReference type="GO" id="GO:0016747">
    <property type="term" value="F:acyltransferase activity, transferring groups other than amino-acyl groups"/>
    <property type="evidence" value="ECO:0007669"/>
    <property type="project" value="InterPro"/>
</dbReference>
<comment type="caution">
    <text evidence="3">The sequence shown here is derived from an EMBL/GenBank/DDBJ whole genome shotgun (WGS) entry which is preliminary data.</text>
</comment>
<evidence type="ECO:0000313" key="3">
    <source>
        <dbReference type="EMBL" id="KAH7318508.1"/>
    </source>
</evidence>
<evidence type="ECO:0000313" key="4">
    <source>
        <dbReference type="Proteomes" id="UP000813444"/>
    </source>
</evidence>
<keyword evidence="4" id="KW-1185">Reference proteome</keyword>
<proteinExistence type="predicted"/>
<keyword evidence="1" id="KW-0472">Membrane</keyword>
<dbReference type="InterPro" id="IPR050879">
    <property type="entry name" value="Acyltransferase_3"/>
</dbReference>
<dbReference type="AlphaFoldDB" id="A0A8K0SUX6"/>
<dbReference type="EMBL" id="JAGPNK010000007">
    <property type="protein sequence ID" value="KAH7318508.1"/>
    <property type="molecule type" value="Genomic_DNA"/>
</dbReference>
<gene>
    <name evidence="3" type="ORF">B0I35DRAFT_432228</name>
</gene>
<feature type="transmembrane region" description="Helical" evidence="1">
    <location>
        <begin position="101"/>
        <end position="126"/>
    </location>
</feature>
<accession>A0A8K0SUX6</accession>
<dbReference type="OrthoDB" id="5819582at2759"/>
<dbReference type="PANTHER" id="PTHR23028:SF134">
    <property type="entry name" value="PUTATIVE (AFU_ORTHOLOGUE AFUA_4G08520)-RELATED"/>
    <property type="match status" value="1"/>
</dbReference>
<name>A0A8K0SUX6_9HYPO</name>
<feature type="transmembrane region" description="Helical" evidence="1">
    <location>
        <begin position="53"/>
        <end position="80"/>
    </location>
</feature>
<keyword evidence="1" id="KW-0812">Transmembrane</keyword>
<organism evidence="3 4">
    <name type="scientific">Stachybotrys elegans</name>
    <dbReference type="NCBI Taxonomy" id="80388"/>
    <lineage>
        <taxon>Eukaryota</taxon>
        <taxon>Fungi</taxon>
        <taxon>Dikarya</taxon>
        <taxon>Ascomycota</taxon>
        <taxon>Pezizomycotina</taxon>
        <taxon>Sordariomycetes</taxon>
        <taxon>Hypocreomycetidae</taxon>
        <taxon>Hypocreales</taxon>
        <taxon>Stachybotryaceae</taxon>
        <taxon>Stachybotrys</taxon>
    </lineage>
</organism>
<keyword evidence="3" id="KW-0808">Transferase</keyword>
<evidence type="ECO:0000259" key="2">
    <source>
        <dbReference type="Pfam" id="PF01757"/>
    </source>
</evidence>
<dbReference type="Pfam" id="PF01757">
    <property type="entry name" value="Acyl_transf_3"/>
    <property type="match status" value="1"/>
</dbReference>
<feature type="transmembrane region" description="Helical" evidence="1">
    <location>
        <begin position="210"/>
        <end position="234"/>
    </location>
</feature>
<feature type="transmembrane region" description="Helical" evidence="1">
    <location>
        <begin position="254"/>
        <end position="274"/>
    </location>
</feature>